<organism evidence="1 2">
    <name type="scientific">Clohesyomyces aquaticus</name>
    <dbReference type="NCBI Taxonomy" id="1231657"/>
    <lineage>
        <taxon>Eukaryota</taxon>
        <taxon>Fungi</taxon>
        <taxon>Dikarya</taxon>
        <taxon>Ascomycota</taxon>
        <taxon>Pezizomycotina</taxon>
        <taxon>Dothideomycetes</taxon>
        <taxon>Pleosporomycetidae</taxon>
        <taxon>Pleosporales</taxon>
        <taxon>Lindgomycetaceae</taxon>
        <taxon>Clohesyomyces</taxon>
    </lineage>
</organism>
<reference evidence="1 2" key="1">
    <citation type="submission" date="2016-07" db="EMBL/GenBank/DDBJ databases">
        <title>Pervasive Adenine N6-methylation of Active Genes in Fungi.</title>
        <authorList>
            <consortium name="DOE Joint Genome Institute"/>
            <person name="Mondo S.J."/>
            <person name="Dannebaum R.O."/>
            <person name="Kuo R.C."/>
            <person name="Labutti K."/>
            <person name="Haridas S."/>
            <person name="Kuo A."/>
            <person name="Salamov A."/>
            <person name="Ahrendt S.R."/>
            <person name="Lipzen A."/>
            <person name="Sullivan W."/>
            <person name="Andreopoulos W.B."/>
            <person name="Clum A."/>
            <person name="Lindquist E."/>
            <person name="Daum C."/>
            <person name="Ramamoorthy G.K."/>
            <person name="Gryganskyi A."/>
            <person name="Culley D."/>
            <person name="Magnuson J.K."/>
            <person name="James T.Y."/>
            <person name="O'Malley M.A."/>
            <person name="Stajich J.E."/>
            <person name="Spatafora J.W."/>
            <person name="Visel A."/>
            <person name="Grigoriev I.V."/>
        </authorList>
    </citation>
    <scope>NUCLEOTIDE SEQUENCE [LARGE SCALE GENOMIC DNA]</scope>
    <source>
        <strain evidence="1 2">CBS 115471</strain>
    </source>
</reference>
<comment type="caution">
    <text evidence="1">The sequence shown here is derived from an EMBL/GenBank/DDBJ whole genome shotgun (WGS) entry which is preliminary data.</text>
</comment>
<gene>
    <name evidence="1" type="ORF">BCR34DRAFT_493368</name>
</gene>
<keyword evidence="2" id="KW-1185">Reference proteome</keyword>
<protein>
    <submittedName>
        <fullName evidence="1">Uncharacterized protein</fullName>
    </submittedName>
</protein>
<dbReference type="OrthoDB" id="10042665at2759"/>
<dbReference type="Proteomes" id="UP000193144">
    <property type="component" value="Unassembled WGS sequence"/>
</dbReference>
<evidence type="ECO:0000313" key="1">
    <source>
        <dbReference type="EMBL" id="ORY02125.1"/>
    </source>
</evidence>
<name>A0A1Y1YX37_9PLEO</name>
<evidence type="ECO:0000313" key="2">
    <source>
        <dbReference type="Proteomes" id="UP000193144"/>
    </source>
</evidence>
<sequence>KETTYYINIKLEQLRDVLRTLLEDISIISLKEDKLLVKQNLLYNFLPKIKLSYC</sequence>
<accession>A0A1Y1YX37</accession>
<dbReference type="AlphaFoldDB" id="A0A1Y1YX37"/>
<proteinExistence type="predicted"/>
<feature type="non-terminal residue" evidence="1">
    <location>
        <position position="1"/>
    </location>
</feature>
<dbReference type="EMBL" id="MCFA01000161">
    <property type="protein sequence ID" value="ORY02125.1"/>
    <property type="molecule type" value="Genomic_DNA"/>
</dbReference>